<feature type="transmembrane region" description="Helical" evidence="2">
    <location>
        <begin position="7"/>
        <end position="28"/>
    </location>
</feature>
<dbReference type="GO" id="GO:0005524">
    <property type="term" value="F:ATP binding"/>
    <property type="evidence" value="ECO:0007669"/>
    <property type="project" value="UniProtKB-KW"/>
</dbReference>
<dbReference type="Proteomes" id="UP000822369">
    <property type="component" value="Chromosome 3"/>
</dbReference>
<keyword evidence="2" id="KW-0812">Transmembrane</keyword>
<protein>
    <submittedName>
        <fullName evidence="3">Transcript variant X2</fullName>
    </submittedName>
</protein>
<organism evidence="3 4">
    <name type="scientific">Nothobranchius furzeri</name>
    <name type="common">Turquoise killifish</name>
    <dbReference type="NCBI Taxonomy" id="105023"/>
    <lineage>
        <taxon>Eukaryota</taxon>
        <taxon>Metazoa</taxon>
        <taxon>Chordata</taxon>
        <taxon>Craniata</taxon>
        <taxon>Vertebrata</taxon>
        <taxon>Euteleostomi</taxon>
        <taxon>Actinopterygii</taxon>
        <taxon>Neopterygii</taxon>
        <taxon>Teleostei</taxon>
        <taxon>Neoteleostei</taxon>
        <taxon>Acanthomorphata</taxon>
        <taxon>Ovalentaria</taxon>
        <taxon>Atherinomorphae</taxon>
        <taxon>Cyprinodontiformes</taxon>
        <taxon>Nothobranchiidae</taxon>
        <taxon>Nothobranchius</taxon>
    </lineage>
</organism>
<feature type="transmembrane region" description="Helical" evidence="2">
    <location>
        <begin position="529"/>
        <end position="554"/>
    </location>
</feature>
<dbReference type="PANTHER" id="PTHR21274">
    <property type="entry name" value="MECKELIN"/>
    <property type="match status" value="1"/>
</dbReference>
<evidence type="ECO:0000313" key="4">
    <source>
        <dbReference type="Proteomes" id="UP000822369"/>
    </source>
</evidence>
<feature type="compositionally biased region" description="Basic and acidic residues" evidence="1">
    <location>
        <begin position="395"/>
        <end position="430"/>
    </location>
</feature>
<evidence type="ECO:0000313" key="3">
    <source>
        <dbReference type="EMBL" id="KAF7227244.1"/>
    </source>
</evidence>
<dbReference type="Pfam" id="PF09773">
    <property type="entry name" value="Meckelin"/>
    <property type="match status" value="2"/>
</dbReference>
<feature type="transmembrane region" description="Helical" evidence="2">
    <location>
        <begin position="655"/>
        <end position="674"/>
    </location>
</feature>
<name>A0A9D3C1Z6_NOTFU</name>
<evidence type="ECO:0000256" key="2">
    <source>
        <dbReference type="SAM" id="Phobius"/>
    </source>
</evidence>
<comment type="caution">
    <text evidence="3">The sequence shown here is derived from an EMBL/GenBank/DDBJ whole genome shotgun (WGS) entry which is preliminary data.</text>
</comment>
<dbReference type="AlphaFoldDB" id="A0A9D3C1Z6"/>
<sequence>MATGTLVFVFNGHTVLLALFFLINTHLFCCQQFIIPLEAPSDCGEEEFFDTSSLSCAKCGSNQRQSTTGLSCICQSGFKTTNLTSDKASITCEQCPTSKPAVTTDGFGCIRCPGSLSDQGKCQCPTGNILVERDVNGNLLEVARCEACNNDSPALSVPNIRGDGCERCQTTFINTSCVCTSPNVLAGGLCFPSGSISSDVNPSVNFAQLKFSIQSAWFVENLYSSSAACLVFSNLTACQALGNMCVMSMHSVSGLSSDACGLFYTIFRSKAALSSVHNIAYWRANLPWLYYGDEPGLAGRVLQTDPVPVVFSFRLNKKNTDIKLLAAVYNVRGEFLRWEQVGGRNLQFCPESATKQETAFSFGTAYQQSVNHTEPTTHGGTAPDGRTNGPSEPTTEGRQDQRRPEGDPDTMDQKDRPTWTRTQRMDKIRGNPDLARTQTRKKWKEETRRSGIVQDMDHRAKVCVFAVNSAGKSDGSCMMYRPVDNWLPLTSGLIGGAVGLLLLLLLVGLLWRRRRQKDMETRNTILKFLLFYAGDLANVFFAVTVGTGLYWLIFYKAQQFVSVLLPLPSQEEPFVTYVGCAFALKAVQFLHKLFLQVSVDIFLIDWERPRTKSSRSVPATEETRHNSAPVSIWRTYFVANEWNELQTVRKISPTFQIVAVLFFLEVLGFSNLALRDPWATLERPPQAYTPPYSLTLRYGVAATLWLCIGLLQVIFFTVFYEHFVEDKIRQFVDLCSVSNCFTHIRRVCLVEVSVLLLSCRCFGYYIHGRSVHGHADTNMEEMNNNLKRERESLCGQRGLVPNSDIQTFQVSITNRLRMQYDRIQDSLSRRSRPSRLIDASTANLSELQFRAYNTMNHFLGSIIDHGHPDMDYAVRDKLMMERVIGMEFMEATDKSLFYNDEAHSFSDVLFYGNEATLLIFDTLFFCVVDLGSQSFVLAAVLTYVQQTVSQPCVNFSLDCARNLHLPENLLQIFRFIRNSLGRRNLINKTLVDQRFLI</sequence>
<feature type="transmembrane region" description="Helical" evidence="2">
    <location>
        <begin position="486"/>
        <end position="509"/>
    </location>
</feature>
<feature type="transmembrane region" description="Helical" evidence="2">
    <location>
        <begin position="574"/>
        <end position="595"/>
    </location>
</feature>
<gene>
    <name evidence="3" type="primary">tmem67</name>
    <name evidence="3" type="ORF">G4P62_005865</name>
</gene>
<dbReference type="GO" id="GO:0060271">
    <property type="term" value="P:cilium assembly"/>
    <property type="evidence" value="ECO:0007669"/>
    <property type="project" value="InterPro"/>
</dbReference>
<feature type="transmembrane region" description="Helical" evidence="2">
    <location>
        <begin position="694"/>
        <end position="720"/>
    </location>
</feature>
<keyword evidence="2" id="KW-0472">Membrane</keyword>
<dbReference type="GO" id="GO:0036038">
    <property type="term" value="C:MKS complex"/>
    <property type="evidence" value="ECO:0007669"/>
    <property type="project" value="InterPro"/>
</dbReference>
<evidence type="ECO:0000256" key="1">
    <source>
        <dbReference type="SAM" id="MobiDB-lite"/>
    </source>
</evidence>
<accession>A0A9D3C1Z6</accession>
<keyword evidence="2" id="KW-1133">Transmembrane helix</keyword>
<dbReference type="EMBL" id="JAAVVJ010000003">
    <property type="protein sequence ID" value="KAF7227244.1"/>
    <property type="molecule type" value="Genomic_DNA"/>
</dbReference>
<feature type="region of interest" description="Disordered" evidence="1">
    <location>
        <begin position="371"/>
        <end position="449"/>
    </location>
</feature>
<reference evidence="3" key="1">
    <citation type="submission" date="2020-03" db="EMBL/GenBank/DDBJ databases">
        <title>Intra-Species Differences in Population Size shape Life History and Genome Evolution.</title>
        <authorList>
            <person name="Willemsen D."/>
            <person name="Cui R."/>
            <person name="Valenzano D.R."/>
        </authorList>
    </citation>
    <scope>NUCLEOTIDE SEQUENCE</scope>
    <source>
        <strain evidence="3">GRZ</strain>
        <tissue evidence="3">Whole</tissue>
    </source>
</reference>
<dbReference type="InterPro" id="IPR019170">
    <property type="entry name" value="Meckelin"/>
</dbReference>
<proteinExistence type="predicted"/>
<dbReference type="PANTHER" id="PTHR21274:SF2">
    <property type="entry name" value="MECKELIN"/>
    <property type="match status" value="1"/>
</dbReference>